<proteinExistence type="predicted"/>
<reference evidence="2" key="2">
    <citation type="submission" date="2020-09" db="EMBL/GenBank/DDBJ databases">
        <authorList>
            <person name="Sun Q."/>
            <person name="Kim S."/>
        </authorList>
    </citation>
    <scope>NUCLEOTIDE SEQUENCE</scope>
    <source>
        <strain evidence="2">KCTC 32255</strain>
    </source>
</reference>
<dbReference type="Proteomes" id="UP000648075">
    <property type="component" value="Unassembled WGS sequence"/>
</dbReference>
<dbReference type="EMBL" id="BMZA01000004">
    <property type="protein sequence ID" value="GGZ02062.1"/>
    <property type="molecule type" value="Genomic_DNA"/>
</dbReference>
<feature type="region of interest" description="Disordered" evidence="1">
    <location>
        <begin position="1"/>
        <end position="29"/>
    </location>
</feature>
<evidence type="ECO:0000313" key="3">
    <source>
        <dbReference type="Proteomes" id="UP000648075"/>
    </source>
</evidence>
<keyword evidence="3" id="KW-1185">Reference proteome</keyword>
<gene>
    <name evidence="2" type="ORF">GCM10011614_16260</name>
</gene>
<comment type="caution">
    <text evidence="2">The sequence shown here is derived from an EMBL/GenBank/DDBJ whole genome shotgun (WGS) entry which is preliminary data.</text>
</comment>
<dbReference type="Pfam" id="PF05013">
    <property type="entry name" value="FGase"/>
    <property type="match status" value="1"/>
</dbReference>
<dbReference type="RefSeq" id="WP_189620685.1">
    <property type="nucleotide sequence ID" value="NZ_BMZA01000004.1"/>
</dbReference>
<sequence length="322" mass="34349">MNGAGEGSDSGRVRGGHIPGSGGRPSFFQSGTSPSAIPVLLSVPHAGRDYPRAVLRAMRNPRATLLKLEDRYVDLVAQGMARSTGAGLIAAMAPRAMIDLNRSTEDVDWEMFSRAGRPPLAGHVPSHRARSGLGLIPRRLPGIGEVWRHRHEMTELDARVDGIHAPYHAAVGAALEDLRGRWGAALLLDVHSMPPLSPRAGQGAPAIVIGDRFGATCHGEVIAATFAHFAQCGLEAAHNRPYAGGYVLERHARPQRRIYALQIEIDRSRYLDGELSEPGRGFEGIVSALSGLVRKLACCVAELGQSGVRTDGEGPAWPLAAE</sequence>
<protein>
    <submittedName>
        <fullName evidence="2">N-formylglutamate amidohydrolase</fullName>
    </submittedName>
</protein>
<dbReference type="InterPro" id="IPR007709">
    <property type="entry name" value="N-FG_amidohydro"/>
</dbReference>
<organism evidence="2 3">
    <name type="scientific">Novosphingobium colocasiae</name>
    <dbReference type="NCBI Taxonomy" id="1256513"/>
    <lineage>
        <taxon>Bacteria</taxon>
        <taxon>Pseudomonadati</taxon>
        <taxon>Pseudomonadota</taxon>
        <taxon>Alphaproteobacteria</taxon>
        <taxon>Sphingomonadales</taxon>
        <taxon>Sphingomonadaceae</taxon>
        <taxon>Novosphingobium</taxon>
    </lineage>
</organism>
<dbReference type="Gene3D" id="3.40.630.40">
    <property type="entry name" value="Zn-dependent exopeptidases"/>
    <property type="match status" value="1"/>
</dbReference>
<evidence type="ECO:0000313" key="2">
    <source>
        <dbReference type="EMBL" id="GGZ02062.1"/>
    </source>
</evidence>
<name>A0A918UFX6_9SPHN</name>
<accession>A0A918UFX6</accession>
<reference evidence="2" key="1">
    <citation type="journal article" date="2014" name="Int. J. Syst. Evol. Microbiol.">
        <title>Complete genome sequence of Corynebacterium casei LMG S-19264T (=DSM 44701T), isolated from a smear-ripened cheese.</title>
        <authorList>
            <consortium name="US DOE Joint Genome Institute (JGI-PGF)"/>
            <person name="Walter F."/>
            <person name="Albersmeier A."/>
            <person name="Kalinowski J."/>
            <person name="Ruckert C."/>
        </authorList>
    </citation>
    <scope>NUCLEOTIDE SEQUENCE</scope>
    <source>
        <strain evidence="2">KCTC 32255</strain>
    </source>
</reference>
<dbReference type="AlphaFoldDB" id="A0A918UFX6"/>
<evidence type="ECO:0000256" key="1">
    <source>
        <dbReference type="SAM" id="MobiDB-lite"/>
    </source>
</evidence>
<dbReference type="SUPFAM" id="SSF53187">
    <property type="entry name" value="Zn-dependent exopeptidases"/>
    <property type="match status" value="1"/>
</dbReference>